<dbReference type="EMBL" id="BGPR01027166">
    <property type="protein sequence ID" value="GBN97429.1"/>
    <property type="molecule type" value="Genomic_DNA"/>
</dbReference>
<reference evidence="4 5" key="1">
    <citation type="journal article" date="2019" name="Sci. Rep.">
        <title>Orb-weaving spider Araneus ventricosus genome elucidates the spidroin gene catalogue.</title>
        <authorList>
            <person name="Kono N."/>
            <person name="Nakamura H."/>
            <person name="Ohtoshi R."/>
            <person name="Moran D.A.P."/>
            <person name="Shinohara A."/>
            <person name="Yoshida Y."/>
            <person name="Fujiwara M."/>
            <person name="Mori M."/>
            <person name="Tomita M."/>
            <person name="Arakawa K."/>
        </authorList>
    </citation>
    <scope>NUCLEOTIDE SEQUENCE [LARGE SCALE GENOMIC DNA]</scope>
</reference>
<dbReference type="AlphaFoldDB" id="A0A4Y2THB2"/>
<evidence type="ECO:0000313" key="4">
    <source>
        <dbReference type="EMBL" id="GBN98495.1"/>
    </source>
</evidence>
<gene>
    <name evidence="2" type="ORF">AVEN_181942_1</name>
    <name evidence="4" type="ORF">AVEN_186289_1</name>
    <name evidence="1" type="ORF">AVEN_271159_1</name>
    <name evidence="3" type="ORF">AVEN_73610_1</name>
</gene>
<name>A0A4Y2THB2_ARAVE</name>
<proteinExistence type="predicted"/>
<evidence type="ECO:0000313" key="1">
    <source>
        <dbReference type="EMBL" id="GBN97429.1"/>
    </source>
</evidence>
<keyword evidence="5" id="KW-1185">Reference proteome</keyword>
<sequence length="98" mass="11199">MRWKALFTSAVVGSVASNLLSLDFFLLISNCHATNLHVAVSALSQKMRNEEMKKQLLGRGGGRRHYWNWVSARSVRRFLEDPDVDSEWVIMSNLECES</sequence>
<evidence type="ECO:0000313" key="5">
    <source>
        <dbReference type="Proteomes" id="UP000499080"/>
    </source>
</evidence>
<organism evidence="4 5">
    <name type="scientific">Araneus ventricosus</name>
    <name type="common">Orbweaver spider</name>
    <name type="synonym">Epeira ventricosa</name>
    <dbReference type="NCBI Taxonomy" id="182803"/>
    <lineage>
        <taxon>Eukaryota</taxon>
        <taxon>Metazoa</taxon>
        <taxon>Ecdysozoa</taxon>
        <taxon>Arthropoda</taxon>
        <taxon>Chelicerata</taxon>
        <taxon>Arachnida</taxon>
        <taxon>Araneae</taxon>
        <taxon>Araneomorphae</taxon>
        <taxon>Entelegynae</taxon>
        <taxon>Araneoidea</taxon>
        <taxon>Araneidae</taxon>
        <taxon>Araneus</taxon>
    </lineage>
</organism>
<evidence type="ECO:0000313" key="2">
    <source>
        <dbReference type="EMBL" id="GBN97437.1"/>
    </source>
</evidence>
<evidence type="ECO:0000313" key="3">
    <source>
        <dbReference type="EMBL" id="GBN98489.1"/>
    </source>
</evidence>
<comment type="caution">
    <text evidence="4">The sequence shown here is derived from an EMBL/GenBank/DDBJ whole genome shotgun (WGS) entry which is preliminary data.</text>
</comment>
<accession>A0A4Y2THB2</accession>
<dbReference type="EMBL" id="BGPR01027748">
    <property type="protein sequence ID" value="GBN98495.1"/>
    <property type="molecule type" value="Genomic_DNA"/>
</dbReference>
<dbReference type="Proteomes" id="UP000499080">
    <property type="component" value="Unassembled WGS sequence"/>
</dbReference>
<dbReference type="EMBL" id="BGPR01027746">
    <property type="protein sequence ID" value="GBN98489.1"/>
    <property type="molecule type" value="Genomic_DNA"/>
</dbReference>
<protein>
    <submittedName>
        <fullName evidence="4">Uncharacterized protein</fullName>
    </submittedName>
</protein>
<dbReference type="EMBL" id="BGPR01027168">
    <property type="protein sequence ID" value="GBN97437.1"/>
    <property type="molecule type" value="Genomic_DNA"/>
</dbReference>